<keyword evidence="9" id="KW-1185">Reference proteome</keyword>
<evidence type="ECO:0000256" key="4">
    <source>
        <dbReference type="ARBA" id="ARBA00022989"/>
    </source>
</evidence>
<dbReference type="Pfam" id="PF05277">
    <property type="entry name" value="DUF726"/>
    <property type="match status" value="1"/>
</dbReference>
<keyword evidence="5 7" id="KW-0472">Membrane</keyword>
<proteinExistence type="inferred from homology"/>
<evidence type="ECO:0000256" key="1">
    <source>
        <dbReference type="ARBA" id="ARBA00004141"/>
    </source>
</evidence>
<dbReference type="EMBL" id="KZ613947">
    <property type="protein sequence ID" value="PMD38977.1"/>
    <property type="molecule type" value="Genomic_DNA"/>
</dbReference>
<evidence type="ECO:0000256" key="3">
    <source>
        <dbReference type="ARBA" id="ARBA00022692"/>
    </source>
</evidence>
<feature type="region of interest" description="Disordered" evidence="6">
    <location>
        <begin position="115"/>
        <end position="151"/>
    </location>
</feature>
<feature type="compositionally biased region" description="Basic and acidic residues" evidence="6">
    <location>
        <begin position="115"/>
        <end position="132"/>
    </location>
</feature>
<reference evidence="8 9" key="1">
    <citation type="submission" date="2016-04" db="EMBL/GenBank/DDBJ databases">
        <title>A degradative enzymes factory behind the ericoid mycorrhizal symbiosis.</title>
        <authorList>
            <consortium name="DOE Joint Genome Institute"/>
            <person name="Martino E."/>
            <person name="Morin E."/>
            <person name="Grelet G."/>
            <person name="Kuo A."/>
            <person name="Kohler A."/>
            <person name="Daghino S."/>
            <person name="Barry K."/>
            <person name="Choi C."/>
            <person name="Cichocki N."/>
            <person name="Clum A."/>
            <person name="Copeland A."/>
            <person name="Hainaut M."/>
            <person name="Haridas S."/>
            <person name="Labutti K."/>
            <person name="Lindquist E."/>
            <person name="Lipzen A."/>
            <person name="Khouja H.-R."/>
            <person name="Murat C."/>
            <person name="Ohm R."/>
            <person name="Olson A."/>
            <person name="Spatafora J."/>
            <person name="Veneault-Fourrey C."/>
            <person name="Henrissat B."/>
            <person name="Grigoriev I."/>
            <person name="Martin F."/>
            <person name="Perotto S."/>
        </authorList>
    </citation>
    <scope>NUCLEOTIDE SEQUENCE [LARGE SCALE GENOMIC DNA]</scope>
    <source>
        <strain evidence="8 9">F</strain>
    </source>
</reference>
<evidence type="ECO:0000313" key="9">
    <source>
        <dbReference type="Proteomes" id="UP000235786"/>
    </source>
</evidence>
<evidence type="ECO:0000256" key="5">
    <source>
        <dbReference type="ARBA" id="ARBA00023136"/>
    </source>
</evidence>
<dbReference type="Proteomes" id="UP000235786">
    <property type="component" value="Unassembled WGS sequence"/>
</dbReference>
<name>A0A2J6RKG0_HYAVF</name>
<dbReference type="InterPro" id="IPR007941">
    <property type="entry name" value="DUF726"/>
</dbReference>
<organism evidence="8 9">
    <name type="scientific">Hyaloscypha variabilis (strain UAMH 11265 / GT02V1 / F)</name>
    <name type="common">Meliniomyces variabilis</name>
    <dbReference type="NCBI Taxonomy" id="1149755"/>
    <lineage>
        <taxon>Eukaryota</taxon>
        <taxon>Fungi</taxon>
        <taxon>Dikarya</taxon>
        <taxon>Ascomycota</taxon>
        <taxon>Pezizomycotina</taxon>
        <taxon>Leotiomycetes</taxon>
        <taxon>Helotiales</taxon>
        <taxon>Hyaloscyphaceae</taxon>
        <taxon>Hyaloscypha</taxon>
        <taxon>Hyaloscypha variabilis</taxon>
    </lineage>
</organism>
<dbReference type="SUPFAM" id="SSF53474">
    <property type="entry name" value="alpha/beta-Hydrolases"/>
    <property type="match status" value="1"/>
</dbReference>
<dbReference type="Gene3D" id="3.40.50.1820">
    <property type="entry name" value="alpha/beta hydrolase"/>
    <property type="match status" value="1"/>
</dbReference>
<dbReference type="PANTHER" id="PTHR17920">
    <property type="entry name" value="TRANSMEMBRANE AND COILED-COIL DOMAIN-CONTAINING PROTEIN 4 TMCO4"/>
    <property type="match status" value="1"/>
</dbReference>
<keyword evidence="3 7" id="KW-0812">Transmembrane</keyword>
<feature type="compositionally biased region" description="Basic and acidic residues" evidence="6">
    <location>
        <begin position="71"/>
        <end position="80"/>
    </location>
</feature>
<dbReference type="PANTHER" id="PTHR17920:SF22">
    <property type="entry name" value="DUF726 DOMAIN PROTEIN (AFU_ORTHOLOGUE AFUA_2G12860)"/>
    <property type="match status" value="1"/>
</dbReference>
<accession>A0A2J6RKG0</accession>
<dbReference type="AlphaFoldDB" id="A0A2J6RKG0"/>
<gene>
    <name evidence="8" type="ORF">L207DRAFT_385552</name>
</gene>
<dbReference type="InterPro" id="IPR029058">
    <property type="entry name" value="AB_hydrolase_fold"/>
</dbReference>
<comment type="subcellular location">
    <subcellularLocation>
        <location evidence="1">Membrane</location>
        <topology evidence="1">Multi-pass membrane protein</topology>
    </subcellularLocation>
</comment>
<keyword evidence="4 7" id="KW-1133">Transmembrane helix</keyword>
<feature type="transmembrane region" description="Helical" evidence="7">
    <location>
        <begin position="308"/>
        <end position="331"/>
    </location>
</feature>
<comment type="similarity">
    <text evidence="2">Belongs to the TMCO4 family.</text>
</comment>
<dbReference type="GO" id="GO:0016020">
    <property type="term" value="C:membrane"/>
    <property type="evidence" value="ECO:0007669"/>
    <property type="project" value="UniProtKB-SubCell"/>
</dbReference>
<protein>
    <submittedName>
        <fullName evidence="8">DUF726-domain-containing protein</fullName>
    </submittedName>
</protein>
<feature type="non-terminal residue" evidence="8">
    <location>
        <position position="623"/>
    </location>
</feature>
<feature type="transmembrane region" description="Helical" evidence="7">
    <location>
        <begin position="272"/>
        <end position="296"/>
    </location>
</feature>
<evidence type="ECO:0000256" key="2">
    <source>
        <dbReference type="ARBA" id="ARBA00009824"/>
    </source>
</evidence>
<sequence>MAPSVSDPKDLKLVLNPAKRRALSTLLGSITSHMRFKIEQSFNPSPDAEIAPLFVDRRTSRDQSVQDPEEEARQRRLEARLEGSLSTPKLQGLKKAALFYFDNWSNEVHQQFKKICDGSEDPRSEQRRREWQAARNPPPPPYSRDSDTDRKNPELEAQIVAKELEEVKAITLLQSQYHPIQTRLTTISKEDRICVISCMVLILLSLGHYSAHSRVLLCYLTSAFAVPLSVLTTEEEEIAKTLMLASKTLTADAETQKRQAENASSRRWKVGLASVAGAALIGVTGGLATPIVAGAIGGIMGGVGLGGLASFLGIFAMNGALVGTLFGAFGAKMTGQMVDQYAKEVEDFKFIPISSEWGEFGTKEEAEADTRRLRVTLGINGWLNAEDDVVRPWRILGRDSEVFALRYEMEALLELGKSLQTMVSSYAWSFVKLEILKRTVLATLWSALWPVYLLKMATSIDNPFAVARNRSEKAGEVLADALINKAQGERPVTLIGYSLGSRVIYSCLRSLAERKAFGLIENVVLIGSPVPSTPDNWRAMRSVVSGKMYNVYSNNDYILGFLYRATSIQLGVAGLQAISDVEGVSNLDLSKEVSGHLRYPDLIGKILKRAGFDGIGVEDMDIE</sequence>
<dbReference type="OrthoDB" id="277931at2759"/>
<evidence type="ECO:0000256" key="6">
    <source>
        <dbReference type="SAM" id="MobiDB-lite"/>
    </source>
</evidence>
<evidence type="ECO:0000256" key="7">
    <source>
        <dbReference type="SAM" id="Phobius"/>
    </source>
</evidence>
<feature type="region of interest" description="Disordered" evidence="6">
    <location>
        <begin position="57"/>
        <end position="80"/>
    </location>
</feature>
<evidence type="ECO:0000313" key="8">
    <source>
        <dbReference type="EMBL" id="PMD38977.1"/>
    </source>
</evidence>